<organism evidence="7">
    <name type="scientific">Medioppia subpectinata</name>
    <dbReference type="NCBI Taxonomy" id="1979941"/>
    <lineage>
        <taxon>Eukaryota</taxon>
        <taxon>Metazoa</taxon>
        <taxon>Ecdysozoa</taxon>
        <taxon>Arthropoda</taxon>
        <taxon>Chelicerata</taxon>
        <taxon>Arachnida</taxon>
        <taxon>Acari</taxon>
        <taxon>Acariformes</taxon>
        <taxon>Sarcoptiformes</taxon>
        <taxon>Oribatida</taxon>
        <taxon>Brachypylina</taxon>
        <taxon>Oppioidea</taxon>
        <taxon>Oppiidae</taxon>
        <taxon>Medioppia</taxon>
    </lineage>
</organism>
<dbReference type="InterPro" id="IPR001597">
    <property type="entry name" value="ArAA_b-elim_lyase/Thr_aldolase"/>
</dbReference>
<dbReference type="GO" id="GO:0005829">
    <property type="term" value="C:cytosol"/>
    <property type="evidence" value="ECO:0007669"/>
    <property type="project" value="TreeGrafter"/>
</dbReference>
<protein>
    <recommendedName>
        <fullName evidence="6">Aromatic amino acid beta-eliminating lyase/threonine aldolase domain-containing protein</fullName>
    </recommendedName>
</protein>
<dbReference type="GO" id="GO:0006545">
    <property type="term" value="P:glycine biosynthetic process"/>
    <property type="evidence" value="ECO:0007669"/>
    <property type="project" value="TreeGrafter"/>
</dbReference>
<dbReference type="Pfam" id="PF01212">
    <property type="entry name" value="Beta_elim_lyase"/>
    <property type="match status" value="1"/>
</dbReference>
<dbReference type="EMBL" id="OC863098">
    <property type="protein sequence ID" value="CAD7630774.1"/>
    <property type="molecule type" value="Genomic_DNA"/>
</dbReference>
<dbReference type="FunFam" id="3.40.640.10:FF:000030">
    <property type="entry name" value="Low-specificity L-threonine aldolase"/>
    <property type="match status" value="1"/>
</dbReference>
<dbReference type="PIRSF" id="PIRSF017617">
    <property type="entry name" value="Thr_aldolase"/>
    <property type="match status" value="1"/>
</dbReference>
<dbReference type="Gene3D" id="3.90.1150.10">
    <property type="entry name" value="Aspartate Aminotransferase, domain 1"/>
    <property type="match status" value="1"/>
</dbReference>
<sequence>MQKVIDLRSDTLTKPSDGMRRAIADAVVGDSMYIEDPTVIELESYAAKIMGKEAAIFVPSGTMSNLVAVMAHTWERGAEILLGDCSHIHINEQGNIGTIAHVHSRTLTNKSDGTFSIDELVSKIRYNVDSLFPNTALVCIENTHNICNGTPLPLEFIDKVCEIAKSNGIAVHMDGARIFNASLKTGVSVDRIIKNCDSLSFCLSKGLGCPIGSVLVGSKPFIQRAIRCRRVLGGGMRQAGVLAAAGLFALRHNIERMHLDHKHAFMIASAIANQNKSFIKIDMKNIHTNIGYIDVDPKWMTASQLQMRRKLNLESDVLPSKWVSKLQPEYDLLLI</sequence>
<evidence type="ECO:0000313" key="8">
    <source>
        <dbReference type="Proteomes" id="UP000759131"/>
    </source>
</evidence>
<gene>
    <name evidence="7" type="ORF">OSB1V03_LOCUS11186</name>
</gene>
<dbReference type="NCBIfam" id="NF041359">
    <property type="entry name" value="GntG_guanitoxin"/>
    <property type="match status" value="1"/>
</dbReference>
<dbReference type="GO" id="GO:0008732">
    <property type="term" value="F:L-allo-threonine aldolase activity"/>
    <property type="evidence" value="ECO:0007669"/>
    <property type="project" value="TreeGrafter"/>
</dbReference>
<dbReference type="GO" id="GO:0006567">
    <property type="term" value="P:L-threonine catabolic process"/>
    <property type="evidence" value="ECO:0007669"/>
    <property type="project" value="TreeGrafter"/>
</dbReference>
<dbReference type="OrthoDB" id="10261951at2759"/>
<name>A0A7R9Q3A4_9ACAR</name>
<keyword evidence="4" id="KW-0456">Lyase</keyword>
<evidence type="ECO:0000256" key="2">
    <source>
        <dbReference type="ARBA" id="ARBA00006966"/>
    </source>
</evidence>
<dbReference type="InterPro" id="IPR015422">
    <property type="entry name" value="PyrdxlP-dep_Trfase_small"/>
</dbReference>
<accession>A0A7R9Q3A4</accession>
<dbReference type="Gene3D" id="3.40.640.10">
    <property type="entry name" value="Type I PLP-dependent aspartate aminotransferase-like (Major domain)"/>
    <property type="match status" value="1"/>
</dbReference>
<comment type="similarity">
    <text evidence="2">Belongs to the threonine aldolase family.</text>
</comment>
<dbReference type="InterPro" id="IPR023603">
    <property type="entry name" value="Low_specificity_L-TA-like"/>
</dbReference>
<keyword evidence="3" id="KW-0663">Pyridoxal phosphate</keyword>
<proteinExistence type="inferred from homology"/>
<dbReference type="InterPro" id="IPR015421">
    <property type="entry name" value="PyrdxlP-dep_Trfase_major"/>
</dbReference>
<dbReference type="PANTHER" id="PTHR48097:SF9">
    <property type="entry name" value="L-THREONINE ALDOLASE"/>
    <property type="match status" value="1"/>
</dbReference>
<dbReference type="InterPro" id="IPR015424">
    <property type="entry name" value="PyrdxlP-dep_Trfase"/>
</dbReference>
<feature type="domain" description="Aromatic amino acid beta-eliminating lyase/threonine aldolase" evidence="6">
    <location>
        <begin position="6"/>
        <end position="276"/>
    </location>
</feature>
<comment type="cofactor">
    <cofactor evidence="1">
        <name>pyridoxal 5'-phosphate</name>
        <dbReference type="ChEBI" id="CHEBI:597326"/>
    </cofactor>
</comment>
<evidence type="ECO:0000256" key="1">
    <source>
        <dbReference type="ARBA" id="ARBA00001933"/>
    </source>
</evidence>
<dbReference type="Proteomes" id="UP000759131">
    <property type="component" value="Unassembled WGS sequence"/>
</dbReference>
<evidence type="ECO:0000256" key="3">
    <source>
        <dbReference type="ARBA" id="ARBA00022898"/>
    </source>
</evidence>
<evidence type="ECO:0000256" key="5">
    <source>
        <dbReference type="PIRSR" id="PIRSR017617-1"/>
    </source>
</evidence>
<evidence type="ECO:0000259" key="6">
    <source>
        <dbReference type="Pfam" id="PF01212"/>
    </source>
</evidence>
<dbReference type="EMBL" id="CAJPIZ010008523">
    <property type="protein sequence ID" value="CAG2111204.1"/>
    <property type="molecule type" value="Genomic_DNA"/>
</dbReference>
<evidence type="ECO:0000313" key="7">
    <source>
        <dbReference type="EMBL" id="CAD7630774.1"/>
    </source>
</evidence>
<evidence type="ECO:0000256" key="4">
    <source>
        <dbReference type="ARBA" id="ARBA00023239"/>
    </source>
</evidence>
<dbReference type="SUPFAM" id="SSF53383">
    <property type="entry name" value="PLP-dependent transferases"/>
    <property type="match status" value="1"/>
</dbReference>
<feature type="modified residue" description="N6-(pyridoxal phosphate)lysine" evidence="5">
    <location>
        <position position="205"/>
    </location>
</feature>
<dbReference type="AlphaFoldDB" id="A0A7R9Q3A4"/>
<keyword evidence="8" id="KW-1185">Reference proteome</keyword>
<reference evidence="7" key="1">
    <citation type="submission" date="2020-11" db="EMBL/GenBank/DDBJ databases">
        <authorList>
            <person name="Tran Van P."/>
        </authorList>
    </citation>
    <scope>NUCLEOTIDE SEQUENCE</scope>
</reference>
<dbReference type="PANTHER" id="PTHR48097">
    <property type="entry name" value="L-THREONINE ALDOLASE-RELATED"/>
    <property type="match status" value="1"/>
</dbReference>